<name>A0A1I7Z3W4_9BILA</name>
<keyword evidence="2" id="KW-1185">Reference proteome</keyword>
<evidence type="ECO:0000256" key="1">
    <source>
        <dbReference type="SAM" id="SignalP"/>
    </source>
</evidence>
<dbReference type="AlphaFoldDB" id="A0A1I7Z3W4"/>
<accession>A0A1I7Z3W4</accession>
<sequence length="103" mass="11259">MNVFVRLCLLLLVCVAAISALKCYKGFKYISGQSFGDQTEECDGSSAYCYNMTAEAAVILNVVKAGCSTYRCMLSRNRCISTSFQGVPVSFCCCNDDLCNSRN</sequence>
<feature type="signal peptide" evidence="1">
    <location>
        <begin position="1"/>
        <end position="20"/>
    </location>
</feature>
<dbReference type="Gene3D" id="2.10.60.10">
    <property type="entry name" value="CD59"/>
    <property type="match status" value="1"/>
</dbReference>
<feature type="chain" id="PRO_5009312949" evidence="1">
    <location>
        <begin position="21"/>
        <end position="103"/>
    </location>
</feature>
<dbReference type="WBParaSite" id="L893_g22507.t1">
    <property type="protein sequence ID" value="L893_g22507.t1"/>
    <property type="gene ID" value="L893_g22507"/>
</dbReference>
<organism evidence="2 3">
    <name type="scientific">Steinernema glaseri</name>
    <dbReference type="NCBI Taxonomy" id="37863"/>
    <lineage>
        <taxon>Eukaryota</taxon>
        <taxon>Metazoa</taxon>
        <taxon>Ecdysozoa</taxon>
        <taxon>Nematoda</taxon>
        <taxon>Chromadorea</taxon>
        <taxon>Rhabditida</taxon>
        <taxon>Tylenchina</taxon>
        <taxon>Panagrolaimomorpha</taxon>
        <taxon>Strongyloidoidea</taxon>
        <taxon>Steinernematidae</taxon>
        <taxon>Steinernema</taxon>
    </lineage>
</organism>
<proteinExistence type="predicted"/>
<dbReference type="SUPFAM" id="SSF57302">
    <property type="entry name" value="Snake toxin-like"/>
    <property type="match status" value="1"/>
</dbReference>
<evidence type="ECO:0000313" key="3">
    <source>
        <dbReference type="WBParaSite" id="L893_g22507.t1"/>
    </source>
</evidence>
<dbReference type="PANTHER" id="PTHR21749">
    <property type="entry name" value="PRION-LIKE- Q/N-RICH -DOMAIN-BEARING PROTEIN PROTEIN 24"/>
    <property type="match status" value="1"/>
</dbReference>
<protein>
    <submittedName>
        <fullName evidence="3">Activin_recp domain-containing protein</fullName>
    </submittedName>
</protein>
<reference evidence="3" key="1">
    <citation type="submission" date="2016-11" db="UniProtKB">
        <authorList>
            <consortium name="WormBaseParasite"/>
        </authorList>
    </citation>
    <scope>IDENTIFICATION</scope>
</reference>
<dbReference type="InterPro" id="IPR045860">
    <property type="entry name" value="Snake_toxin-like_sf"/>
</dbReference>
<evidence type="ECO:0000313" key="2">
    <source>
        <dbReference type="Proteomes" id="UP000095287"/>
    </source>
</evidence>
<keyword evidence="1" id="KW-0732">Signal</keyword>
<dbReference type="Proteomes" id="UP000095287">
    <property type="component" value="Unplaced"/>
</dbReference>